<sequence>MNKPRLALLIGIISISIFPILVKLGYTSGLISAFYRMAIAFVVLLPAVFLFKKFKLPSGKFILLSALCGVLFGSDVAVWNTAIHESTATQASLLTNLSPIWVGIGAYLFYKDNPRINFWIGTLVAFIGMVVIVGIDFFIELKFDKGFLFGILSGVFYSAYLLTAKKVLAEVNVPTFMLINLFASSIFLAIVNALAGEAFYGFSDKAWLVLVIQAIVCQLLAWFMLSFAIQHMRATRVSLSLLSQAFLTGILAWLFINEEINVNMIMGGVVLLFGIAITFIPKPLLPGFKK</sequence>
<feature type="transmembrane region" description="Helical" evidence="1">
    <location>
        <begin position="145"/>
        <end position="163"/>
    </location>
</feature>
<protein>
    <submittedName>
        <fullName evidence="3">Drug/metabolite transporter (DMT)-like permease</fullName>
    </submittedName>
</protein>
<dbReference type="Pfam" id="PF00892">
    <property type="entry name" value="EamA"/>
    <property type="match status" value="2"/>
</dbReference>
<feature type="transmembrane region" description="Helical" evidence="1">
    <location>
        <begin position="207"/>
        <end position="225"/>
    </location>
</feature>
<comment type="caution">
    <text evidence="3">The sequence shown here is derived from an EMBL/GenBank/DDBJ whole genome shotgun (WGS) entry which is preliminary data.</text>
</comment>
<dbReference type="RefSeq" id="WP_183477596.1">
    <property type="nucleotide sequence ID" value="NZ_JACIFO010000005.1"/>
</dbReference>
<feature type="transmembrane region" description="Helical" evidence="1">
    <location>
        <begin position="32"/>
        <end position="49"/>
    </location>
</feature>
<dbReference type="AlphaFoldDB" id="A0A840ERS4"/>
<feature type="domain" description="EamA" evidence="2">
    <location>
        <begin position="145"/>
        <end position="279"/>
    </location>
</feature>
<gene>
    <name evidence="3" type="ORF">GGR32_001539</name>
</gene>
<accession>A0A840ERS4</accession>
<keyword evidence="1" id="KW-0472">Membrane</keyword>
<keyword evidence="1" id="KW-1133">Transmembrane helix</keyword>
<feature type="transmembrane region" description="Helical" evidence="1">
    <location>
        <begin position="117"/>
        <end position="139"/>
    </location>
</feature>
<evidence type="ECO:0000256" key="1">
    <source>
        <dbReference type="SAM" id="Phobius"/>
    </source>
</evidence>
<feature type="transmembrane region" description="Helical" evidence="1">
    <location>
        <begin position="175"/>
        <end position="195"/>
    </location>
</feature>
<evidence type="ECO:0000259" key="2">
    <source>
        <dbReference type="Pfam" id="PF00892"/>
    </source>
</evidence>
<feature type="transmembrane region" description="Helical" evidence="1">
    <location>
        <begin position="91"/>
        <end position="110"/>
    </location>
</feature>
<feature type="domain" description="EamA" evidence="2">
    <location>
        <begin position="6"/>
        <end position="133"/>
    </location>
</feature>
<feature type="transmembrane region" description="Helical" evidence="1">
    <location>
        <begin position="61"/>
        <end position="79"/>
    </location>
</feature>
<keyword evidence="1" id="KW-0812">Transmembrane</keyword>
<dbReference type="InterPro" id="IPR052756">
    <property type="entry name" value="Alkyne_AA_exporter"/>
</dbReference>
<name>A0A840ERS4_9FLAO</name>
<dbReference type="InterPro" id="IPR000620">
    <property type="entry name" value="EamA_dom"/>
</dbReference>
<dbReference type="Proteomes" id="UP000553034">
    <property type="component" value="Unassembled WGS sequence"/>
</dbReference>
<evidence type="ECO:0000313" key="4">
    <source>
        <dbReference type="Proteomes" id="UP000553034"/>
    </source>
</evidence>
<dbReference type="SUPFAM" id="SSF103481">
    <property type="entry name" value="Multidrug resistance efflux transporter EmrE"/>
    <property type="match status" value="2"/>
</dbReference>
<keyword evidence="4" id="KW-1185">Reference proteome</keyword>
<dbReference type="GO" id="GO:0016020">
    <property type="term" value="C:membrane"/>
    <property type="evidence" value="ECO:0007669"/>
    <property type="project" value="InterPro"/>
</dbReference>
<dbReference type="PANTHER" id="PTHR12715">
    <property type="entry name" value="TRANSPORTER, DRUG/METABOLITE EXPORTER FAMILY"/>
    <property type="match status" value="1"/>
</dbReference>
<organism evidence="3 4">
    <name type="scientific">Mesonia hippocampi</name>
    <dbReference type="NCBI Taxonomy" id="1628250"/>
    <lineage>
        <taxon>Bacteria</taxon>
        <taxon>Pseudomonadati</taxon>
        <taxon>Bacteroidota</taxon>
        <taxon>Flavobacteriia</taxon>
        <taxon>Flavobacteriales</taxon>
        <taxon>Flavobacteriaceae</taxon>
        <taxon>Mesonia</taxon>
    </lineage>
</organism>
<reference evidence="3 4" key="1">
    <citation type="submission" date="2020-08" db="EMBL/GenBank/DDBJ databases">
        <title>Genomic Encyclopedia of Type Strains, Phase IV (KMG-IV): sequencing the most valuable type-strain genomes for metagenomic binning, comparative biology and taxonomic classification.</title>
        <authorList>
            <person name="Goeker M."/>
        </authorList>
    </citation>
    <scope>NUCLEOTIDE SEQUENCE [LARGE SCALE GENOMIC DNA]</scope>
    <source>
        <strain evidence="3 4">DSM 29568</strain>
    </source>
</reference>
<evidence type="ECO:0000313" key="3">
    <source>
        <dbReference type="EMBL" id="MBB4119243.1"/>
    </source>
</evidence>
<feature type="transmembrane region" description="Helical" evidence="1">
    <location>
        <begin position="262"/>
        <end position="280"/>
    </location>
</feature>
<dbReference type="EMBL" id="JACIFO010000005">
    <property type="protein sequence ID" value="MBB4119243.1"/>
    <property type="molecule type" value="Genomic_DNA"/>
</dbReference>
<dbReference type="PANTHER" id="PTHR12715:SF4">
    <property type="entry name" value="EAMA DOMAIN-CONTAINING PROTEIN"/>
    <property type="match status" value="1"/>
</dbReference>
<dbReference type="InterPro" id="IPR037185">
    <property type="entry name" value="EmrE-like"/>
</dbReference>
<feature type="transmembrane region" description="Helical" evidence="1">
    <location>
        <begin position="237"/>
        <end position="256"/>
    </location>
</feature>
<feature type="transmembrane region" description="Helical" evidence="1">
    <location>
        <begin position="7"/>
        <end position="26"/>
    </location>
</feature>
<proteinExistence type="predicted"/>